<dbReference type="InterPro" id="IPR036259">
    <property type="entry name" value="MFS_trans_sf"/>
</dbReference>
<evidence type="ECO:0000313" key="2">
    <source>
        <dbReference type="EMBL" id="MED6164484.1"/>
    </source>
</evidence>
<feature type="non-terminal residue" evidence="2">
    <location>
        <position position="111"/>
    </location>
</feature>
<dbReference type="Gene3D" id="1.20.1250.20">
    <property type="entry name" value="MFS general substrate transporter like domains"/>
    <property type="match status" value="1"/>
</dbReference>
<name>A0ABU6UTR4_9FABA</name>
<keyword evidence="1" id="KW-0812">Transmembrane</keyword>
<organism evidence="2 3">
    <name type="scientific">Stylosanthes scabra</name>
    <dbReference type="NCBI Taxonomy" id="79078"/>
    <lineage>
        <taxon>Eukaryota</taxon>
        <taxon>Viridiplantae</taxon>
        <taxon>Streptophyta</taxon>
        <taxon>Embryophyta</taxon>
        <taxon>Tracheophyta</taxon>
        <taxon>Spermatophyta</taxon>
        <taxon>Magnoliopsida</taxon>
        <taxon>eudicotyledons</taxon>
        <taxon>Gunneridae</taxon>
        <taxon>Pentapetalae</taxon>
        <taxon>rosids</taxon>
        <taxon>fabids</taxon>
        <taxon>Fabales</taxon>
        <taxon>Fabaceae</taxon>
        <taxon>Papilionoideae</taxon>
        <taxon>50 kb inversion clade</taxon>
        <taxon>dalbergioids sensu lato</taxon>
        <taxon>Dalbergieae</taxon>
        <taxon>Pterocarpus clade</taxon>
        <taxon>Stylosanthes</taxon>
    </lineage>
</organism>
<accession>A0ABU6UTR4</accession>
<sequence length="111" mass="11976">MGSLSEIEHVVEVALLSKTTSNTTNNHKGGIRTLPFIIANEAFEKLASIGLVPNMILYLTRVYGMETAAATNFLLLWSAAANFTPLIAALLADSFVRQYSMIAFGSLAILL</sequence>
<gene>
    <name evidence="2" type="ORF">PIB30_090528</name>
</gene>
<evidence type="ECO:0000313" key="3">
    <source>
        <dbReference type="Proteomes" id="UP001341840"/>
    </source>
</evidence>
<protein>
    <submittedName>
        <fullName evidence="2">Uncharacterized protein</fullName>
    </submittedName>
</protein>
<keyword evidence="3" id="KW-1185">Reference proteome</keyword>
<dbReference type="EMBL" id="JASCZI010122583">
    <property type="protein sequence ID" value="MED6164484.1"/>
    <property type="molecule type" value="Genomic_DNA"/>
</dbReference>
<feature type="transmembrane region" description="Helical" evidence="1">
    <location>
        <begin position="73"/>
        <end position="92"/>
    </location>
</feature>
<comment type="caution">
    <text evidence="2">The sequence shown here is derived from an EMBL/GenBank/DDBJ whole genome shotgun (WGS) entry which is preliminary data.</text>
</comment>
<keyword evidence="1" id="KW-0472">Membrane</keyword>
<proteinExistence type="predicted"/>
<dbReference type="Proteomes" id="UP001341840">
    <property type="component" value="Unassembled WGS sequence"/>
</dbReference>
<dbReference type="PANTHER" id="PTHR11654">
    <property type="entry name" value="OLIGOPEPTIDE TRANSPORTER-RELATED"/>
    <property type="match status" value="1"/>
</dbReference>
<evidence type="ECO:0000256" key="1">
    <source>
        <dbReference type="SAM" id="Phobius"/>
    </source>
</evidence>
<keyword evidence="1" id="KW-1133">Transmembrane helix</keyword>
<reference evidence="2 3" key="1">
    <citation type="journal article" date="2023" name="Plants (Basel)">
        <title>Bridging the Gap: Combining Genomics and Transcriptomics Approaches to Understand Stylosanthes scabra, an Orphan Legume from the Brazilian Caatinga.</title>
        <authorList>
            <person name="Ferreira-Neto J.R.C."/>
            <person name="da Silva M.D."/>
            <person name="Binneck E."/>
            <person name="de Melo N.F."/>
            <person name="da Silva R.H."/>
            <person name="de Melo A.L.T.M."/>
            <person name="Pandolfi V."/>
            <person name="Bustamante F.O."/>
            <person name="Brasileiro-Vidal A.C."/>
            <person name="Benko-Iseppon A.M."/>
        </authorList>
    </citation>
    <scope>NUCLEOTIDE SEQUENCE [LARGE SCALE GENOMIC DNA]</scope>
    <source>
        <tissue evidence="2">Leaves</tissue>
    </source>
</reference>